<accession>A0A401RKH7</accession>
<protein>
    <submittedName>
        <fullName evidence="1">Uncharacterized protein</fullName>
    </submittedName>
</protein>
<proteinExistence type="predicted"/>
<reference evidence="1 2" key="1">
    <citation type="journal article" date="2018" name="Nat. Ecol. Evol.">
        <title>Shark genomes provide insights into elasmobranch evolution and the origin of vertebrates.</title>
        <authorList>
            <person name="Hara Y"/>
            <person name="Yamaguchi K"/>
            <person name="Onimaru K"/>
            <person name="Kadota M"/>
            <person name="Koyanagi M"/>
            <person name="Keeley SD"/>
            <person name="Tatsumi K"/>
            <person name="Tanaka K"/>
            <person name="Motone F"/>
            <person name="Kageyama Y"/>
            <person name="Nozu R"/>
            <person name="Adachi N"/>
            <person name="Nishimura O"/>
            <person name="Nakagawa R"/>
            <person name="Tanegashima C"/>
            <person name="Kiyatake I"/>
            <person name="Matsumoto R"/>
            <person name="Murakumo K"/>
            <person name="Nishida K"/>
            <person name="Terakita A"/>
            <person name="Kuratani S"/>
            <person name="Sato K"/>
            <person name="Hyodo S Kuraku.S."/>
        </authorList>
    </citation>
    <scope>NUCLEOTIDE SEQUENCE [LARGE SCALE GENOMIC DNA]</scope>
</reference>
<keyword evidence="2" id="KW-1185">Reference proteome</keyword>
<sequence length="91" mass="10103">MRHATPISNGARVGTLEPLLQLFTHAHAHALSVEAHSRACTQASALSKKNTYTQTQQQWLGPTLQRSAPELRLCAEDEVRGPKSARHHRED</sequence>
<gene>
    <name evidence="1" type="ORF">chiPu_0022544</name>
</gene>
<dbReference type="AlphaFoldDB" id="A0A401RKH7"/>
<dbReference type="EMBL" id="BEZZ01008741">
    <property type="protein sequence ID" value="GCC18630.1"/>
    <property type="molecule type" value="Genomic_DNA"/>
</dbReference>
<organism evidence="1 2">
    <name type="scientific">Chiloscyllium punctatum</name>
    <name type="common">Brownbanded bambooshark</name>
    <name type="synonym">Hemiscyllium punctatum</name>
    <dbReference type="NCBI Taxonomy" id="137246"/>
    <lineage>
        <taxon>Eukaryota</taxon>
        <taxon>Metazoa</taxon>
        <taxon>Chordata</taxon>
        <taxon>Craniata</taxon>
        <taxon>Vertebrata</taxon>
        <taxon>Chondrichthyes</taxon>
        <taxon>Elasmobranchii</taxon>
        <taxon>Galeomorphii</taxon>
        <taxon>Galeoidea</taxon>
        <taxon>Orectolobiformes</taxon>
        <taxon>Hemiscylliidae</taxon>
        <taxon>Chiloscyllium</taxon>
    </lineage>
</organism>
<evidence type="ECO:0000313" key="2">
    <source>
        <dbReference type="Proteomes" id="UP000287033"/>
    </source>
</evidence>
<dbReference type="Proteomes" id="UP000287033">
    <property type="component" value="Unassembled WGS sequence"/>
</dbReference>
<comment type="caution">
    <text evidence="1">The sequence shown here is derived from an EMBL/GenBank/DDBJ whole genome shotgun (WGS) entry which is preliminary data.</text>
</comment>
<name>A0A401RKH7_CHIPU</name>
<evidence type="ECO:0000313" key="1">
    <source>
        <dbReference type="EMBL" id="GCC18630.1"/>
    </source>
</evidence>